<dbReference type="PIRSF" id="PIRSF000196">
    <property type="entry name" value="Pro_dehydrog"/>
    <property type="match status" value="1"/>
</dbReference>
<dbReference type="GO" id="GO:0010133">
    <property type="term" value="P:L-proline catabolic process to L-glutamate"/>
    <property type="evidence" value="ECO:0007669"/>
    <property type="project" value="UniProtKB-UniPathway"/>
</dbReference>
<dbReference type="GO" id="GO:0000166">
    <property type="term" value="F:nucleotide binding"/>
    <property type="evidence" value="ECO:0007669"/>
    <property type="project" value="UniProtKB-KW"/>
</dbReference>
<dbReference type="InterPro" id="IPR029041">
    <property type="entry name" value="FAD-linked_oxidoreductase-like"/>
</dbReference>
<evidence type="ECO:0000256" key="2">
    <source>
        <dbReference type="ARBA" id="ARBA00004739"/>
    </source>
</evidence>
<evidence type="ECO:0000256" key="6">
    <source>
        <dbReference type="ARBA" id="ARBA00022827"/>
    </source>
</evidence>
<dbReference type="AlphaFoldDB" id="A0A832V1N4"/>
<keyword evidence="4" id="KW-0285">Flavoprotein</keyword>
<evidence type="ECO:0000256" key="3">
    <source>
        <dbReference type="ARBA" id="ARBA00012695"/>
    </source>
</evidence>
<evidence type="ECO:0000256" key="5">
    <source>
        <dbReference type="ARBA" id="ARBA00022741"/>
    </source>
</evidence>
<organism evidence="11 12">
    <name type="scientific">Candidatus Naiadarchaeum limnaeum</name>
    <dbReference type="NCBI Taxonomy" id="2756139"/>
    <lineage>
        <taxon>Archaea</taxon>
        <taxon>Candidatus Undinarchaeota</taxon>
        <taxon>Candidatus Undinarchaeia</taxon>
        <taxon>Candidatus Naiadarchaeales</taxon>
        <taxon>Candidatus Naiadarchaeaceae</taxon>
        <taxon>Candidatus Naiadarchaeum</taxon>
    </lineage>
</organism>
<dbReference type="UniPathway" id="UPA00261">
    <property type="reaction ID" value="UER00373"/>
</dbReference>
<reference evidence="11 12" key="1">
    <citation type="journal article" name="Nat. Commun.">
        <title>Undinarchaeota illuminate DPANN phylogeny and the impact of gene transfer on archaeal evolution.</title>
        <authorList>
            <person name="Dombrowski N."/>
            <person name="Williams T.A."/>
            <person name="Sun J."/>
            <person name="Woodcroft B.J."/>
            <person name="Lee J.H."/>
            <person name="Minh B.Q."/>
            <person name="Rinke C."/>
            <person name="Spang A."/>
        </authorList>
    </citation>
    <scope>NUCLEOTIDE SEQUENCE [LARGE SCALE GENOMIC DNA]</scope>
    <source>
        <strain evidence="11">MAG_bin1129</strain>
    </source>
</reference>
<dbReference type="EC" id="1.5.5.2" evidence="3"/>
<comment type="caution">
    <text evidence="11">The sequence shown here is derived from an EMBL/GenBank/DDBJ whole genome shotgun (WGS) entry which is preliminary data.</text>
</comment>
<proteinExistence type="predicted"/>
<comment type="catalytic activity">
    <reaction evidence="9">
        <text>L-proline + a quinone = (S)-1-pyrroline-5-carboxylate + a quinol + H(+)</text>
        <dbReference type="Rhea" id="RHEA:23784"/>
        <dbReference type="ChEBI" id="CHEBI:15378"/>
        <dbReference type="ChEBI" id="CHEBI:17388"/>
        <dbReference type="ChEBI" id="CHEBI:24646"/>
        <dbReference type="ChEBI" id="CHEBI:60039"/>
        <dbReference type="ChEBI" id="CHEBI:132124"/>
        <dbReference type="EC" id="1.5.5.2"/>
    </reaction>
</comment>
<comment type="pathway">
    <text evidence="2">Amino-acid degradation; L-proline degradation into L-glutamate; L-glutamate from L-proline: step 1/2.</text>
</comment>
<evidence type="ECO:0000256" key="8">
    <source>
        <dbReference type="ARBA" id="ARBA00023062"/>
    </source>
</evidence>
<dbReference type="InterPro" id="IPR008219">
    <property type="entry name" value="PRODH_bac_arc"/>
</dbReference>
<dbReference type="SUPFAM" id="SSF51730">
    <property type="entry name" value="FAD-linked oxidoreductase"/>
    <property type="match status" value="1"/>
</dbReference>
<dbReference type="PANTHER" id="PTHR13914">
    <property type="entry name" value="PROLINE OXIDASE"/>
    <property type="match status" value="1"/>
</dbReference>
<keyword evidence="8" id="KW-0642">Proline metabolism</keyword>
<dbReference type="Pfam" id="PF01619">
    <property type="entry name" value="Pro_dh"/>
    <property type="match status" value="1"/>
</dbReference>
<dbReference type="GO" id="GO:0004657">
    <property type="term" value="F:proline dehydrogenase activity"/>
    <property type="evidence" value="ECO:0007669"/>
    <property type="project" value="UniProtKB-EC"/>
</dbReference>
<evidence type="ECO:0000256" key="1">
    <source>
        <dbReference type="ARBA" id="ARBA00001974"/>
    </source>
</evidence>
<keyword evidence="12" id="KW-1185">Reference proteome</keyword>
<keyword evidence="6" id="KW-0274">FAD</keyword>
<feature type="domain" description="Proline dehydrogenase" evidence="10">
    <location>
        <begin position="53"/>
        <end position="308"/>
    </location>
</feature>
<evidence type="ECO:0000259" key="10">
    <source>
        <dbReference type="Pfam" id="PF01619"/>
    </source>
</evidence>
<evidence type="ECO:0000256" key="9">
    <source>
        <dbReference type="ARBA" id="ARBA00048779"/>
    </source>
</evidence>
<dbReference type="InterPro" id="IPR002872">
    <property type="entry name" value="Proline_DH_dom"/>
</dbReference>
<protein>
    <recommendedName>
        <fullName evidence="3">proline dehydrogenase</fullName>
        <ecNumber evidence="3">1.5.5.2</ecNumber>
    </recommendedName>
</protein>
<keyword evidence="5" id="KW-0547">Nucleotide-binding</keyword>
<keyword evidence="7" id="KW-0560">Oxidoreductase</keyword>
<dbReference type="Proteomes" id="UP000646946">
    <property type="component" value="Unassembled WGS sequence"/>
</dbReference>
<accession>A0A832V1N4</accession>
<dbReference type="PANTHER" id="PTHR13914:SF0">
    <property type="entry name" value="PROLINE DEHYDROGENASE 1, MITOCHONDRIAL"/>
    <property type="match status" value="1"/>
</dbReference>
<comment type="cofactor">
    <cofactor evidence="1">
        <name>FAD</name>
        <dbReference type="ChEBI" id="CHEBI:57692"/>
    </cofactor>
</comment>
<evidence type="ECO:0000313" key="12">
    <source>
        <dbReference type="Proteomes" id="UP000646946"/>
    </source>
</evidence>
<evidence type="ECO:0000313" key="11">
    <source>
        <dbReference type="EMBL" id="HIK00446.1"/>
    </source>
</evidence>
<evidence type="ECO:0000256" key="7">
    <source>
        <dbReference type="ARBA" id="ARBA00023002"/>
    </source>
</evidence>
<dbReference type="Gene3D" id="3.20.20.220">
    <property type="match status" value="1"/>
</dbReference>
<dbReference type="InterPro" id="IPR015659">
    <property type="entry name" value="Proline_oxidase"/>
</dbReference>
<name>A0A832V1N4_9ARCH</name>
<evidence type="ECO:0000256" key="4">
    <source>
        <dbReference type="ARBA" id="ARBA00022630"/>
    </source>
</evidence>
<dbReference type="EMBL" id="DVAB01000023">
    <property type="protein sequence ID" value="HIK00446.1"/>
    <property type="molecule type" value="Genomic_DNA"/>
</dbReference>
<gene>
    <name evidence="11" type="ORF">H1016_02820</name>
</gene>
<sequence>MPLISSAKKRKLITELAQMLQQRPGPLRLFAKFPLVKQLSRFYIAGEKMSDAIRVAKEMRAEGKMVTIDHLGEETKRPIQAEEDAAVYKKLIQAISKEELVDHADLSLKLTQVGLNTGEGFCVEKLTEVLELAQERRVTVWVDMEGSKYTEGTIKIIEALRPRFPNLRGVIQAMMKSSNSHVARLLKLGATIRLCKGAYKEPPDIAYQHRAGDIRANFLKIVDKQLFPSKIYHGIATHDEFIIKETIKLAKKHKLTEKDFEFQMLYGVKKELQDELIKLKYQLRLYVPFGEDWLPYFLRRVSENPDIAEDFTHDLIERLHTEHNIDLHWLHPHFKHRE</sequence>